<evidence type="ECO:0000313" key="3">
    <source>
        <dbReference type="EMBL" id="MCP1101060.1"/>
    </source>
</evidence>
<dbReference type="Proteomes" id="UP001523566">
    <property type="component" value="Unassembled WGS sequence"/>
</dbReference>
<name>A0ABT1E5E2_9FIRM</name>
<organism evidence="3 4">
    <name type="scientific">Aequitasia blattaphilus</name>
    <dbReference type="NCBI Taxonomy" id="2949332"/>
    <lineage>
        <taxon>Bacteria</taxon>
        <taxon>Bacillati</taxon>
        <taxon>Bacillota</taxon>
        <taxon>Clostridia</taxon>
        <taxon>Lachnospirales</taxon>
        <taxon>Lachnospiraceae</taxon>
        <taxon>Aequitasia</taxon>
    </lineage>
</organism>
<dbReference type="EMBL" id="JAMZFW010000001">
    <property type="protein sequence ID" value="MCP1101060.1"/>
    <property type="molecule type" value="Genomic_DNA"/>
</dbReference>
<evidence type="ECO:0000256" key="1">
    <source>
        <dbReference type="SAM" id="MobiDB-lite"/>
    </source>
</evidence>
<keyword evidence="4" id="KW-1185">Reference proteome</keyword>
<accession>A0ABT1E5E2</accession>
<feature type="region of interest" description="Disordered" evidence="1">
    <location>
        <begin position="67"/>
        <end position="92"/>
    </location>
</feature>
<protein>
    <submittedName>
        <fullName evidence="3">Uncharacterized protein</fullName>
    </submittedName>
</protein>
<evidence type="ECO:0000256" key="2">
    <source>
        <dbReference type="SAM" id="Phobius"/>
    </source>
</evidence>
<proteinExistence type="predicted"/>
<keyword evidence="2" id="KW-0812">Transmembrane</keyword>
<feature type="transmembrane region" description="Helical" evidence="2">
    <location>
        <begin position="37"/>
        <end position="55"/>
    </location>
</feature>
<keyword evidence="2" id="KW-1133">Transmembrane helix</keyword>
<feature type="compositionally biased region" description="Acidic residues" evidence="1">
    <location>
        <begin position="69"/>
        <end position="92"/>
    </location>
</feature>
<evidence type="ECO:0000313" key="4">
    <source>
        <dbReference type="Proteomes" id="UP001523566"/>
    </source>
</evidence>
<reference evidence="3 4" key="1">
    <citation type="journal article" date="2022" name="Genome Biol. Evol.">
        <title>Host diet, physiology and behaviors set the stage for Lachnospiraceae cladogenesis.</title>
        <authorList>
            <person name="Vera-Ponce De Leon A."/>
            <person name="Schneider M."/>
            <person name="Jahnes B.C."/>
            <person name="Sadowski V."/>
            <person name="Camuy-Velez L.A."/>
            <person name="Duan J."/>
            <person name="Sabree Z.L."/>
        </authorList>
    </citation>
    <scope>NUCLEOTIDE SEQUENCE [LARGE SCALE GENOMIC DNA]</scope>
    <source>
        <strain evidence="3 4">PAL113</strain>
    </source>
</reference>
<sequence length="92" mass="10631">MRIVKEIAAVLMMVLIIVISFPTEVHAYIDPSSGSLIIQILGMAFITLSGFFFIFKNKIRMMFGKEPLENEDEEDEEDEEEVEEDNNEEDKK</sequence>
<comment type="caution">
    <text evidence="3">The sequence shown here is derived from an EMBL/GenBank/DDBJ whole genome shotgun (WGS) entry which is preliminary data.</text>
</comment>
<keyword evidence="2" id="KW-0472">Membrane</keyword>
<gene>
    <name evidence="3" type="ORF">NK125_01365</name>
</gene>
<dbReference type="RefSeq" id="WP_262064842.1">
    <property type="nucleotide sequence ID" value="NZ_JAMXOD010000001.1"/>
</dbReference>